<feature type="domain" description="THIF-type NAD/FAD binding fold" evidence="1">
    <location>
        <begin position="32"/>
        <end position="187"/>
    </location>
</feature>
<proteinExistence type="predicted"/>
<evidence type="ECO:0000313" key="3">
    <source>
        <dbReference type="Proteomes" id="UP001317822"/>
    </source>
</evidence>
<dbReference type="EMBL" id="AP027041">
    <property type="protein sequence ID" value="BDU17006.1"/>
    <property type="molecule type" value="Genomic_DNA"/>
</dbReference>
<dbReference type="PANTHER" id="PTHR43267:SF1">
    <property type="entry name" value="TRNA THREONYLCARBAMOYLADENOSINE DEHYDRATASE"/>
    <property type="match status" value="1"/>
</dbReference>
<gene>
    <name evidence="2" type="ORF">LA521A_22070</name>
</gene>
<dbReference type="CDD" id="cd00755">
    <property type="entry name" value="YgdL_like"/>
    <property type="match status" value="1"/>
</dbReference>
<keyword evidence="3" id="KW-1185">Reference proteome</keyword>
<sequence>MSTIAAVPQTIPEHTLDPAWLERFAGVDRLYGTGTVAHLAGCRVAVIGMGGVGSWVAEALARTGVGHLTLIDADDLCVSNTNRQLPALAGQYGRVKVEAMAERSRAINPQITVEAIASFVTPSNLEEMLDRGFDLVIDACDSFRTKVVMAAWCRRRKLPLIVVGSAGGRTDVTLVRVRDLSRTEHDAMLALVRKKLRSEFNFPKNADRYFGISAIYSLENVKYPQPDGTVCGIRPQVSGDAALKLDCGAGLGAATHITGTFAFAAVGRALELLLKRKGTAKAQGA</sequence>
<dbReference type="InterPro" id="IPR045886">
    <property type="entry name" value="ThiF/MoeB/HesA"/>
</dbReference>
<dbReference type="SUPFAM" id="SSF69572">
    <property type="entry name" value="Activating enzymes of the ubiquitin-like proteins"/>
    <property type="match status" value="1"/>
</dbReference>
<evidence type="ECO:0000313" key="2">
    <source>
        <dbReference type="EMBL" id="BDU17006.1"/>
    </source>
</evidence>
<accession>A0ABN6UKY1</accession>
<dbReference type="Pfam" id="PF00899">
    <property type="entry name" value="ThiF"/>
    <property type="match status" value="1"/>
</dbReference>
<dbReference type="InterPro" id="IPR035985">
    <property type="entry name" value="Ubiquitin-activating_enz"/>
</dbReference>
<dbReference type="Proteomes" id="UP001317822">
    <property type="component" value="Chromosome"/>
</dbReference>
<organism evidence="2 3">
    <name type="scientific">Lysobacter auxotrophicus</name>
    <dbReference type="NCBI Taxonomy" id="2992573"/>
    <lineage>
        <taxon>Bacteria</taxon>
        <taxon>Pseudomonadati</taxon>
        <taxon>Pseudomonadota</taxon>
        <taxon>Gammaproteobacteria</taxon>
        <taxon>Lysobacterales</taxon>
        <taxon>Lysobacteraceae</taxon>
        <taxon>Lysobacter</taxon>
    </lineage>
</organism>
<reference evidence="2 3" key="1">
    <citation type="journal article" date="2023" name="Int. J. Syst. Evol. Microbiol.">
        <title>Physiological and genomic analyses of cobalamin (vitamin B12)-auxotrophy of Lysobacter auxotrophicus sp. nov., a methionine-auxotrophic chitinolytic bacterium isolated from chitin-treated soil.</title>
        <authorList>
            <person name="Saito A."/>
            <person name="Dohra H."/>
            <person name="Hamada M."/>
            <person name="Moriuchi R."/>
            <person name="Kotsuchibashi Y."/>
            <person name="Mori K."/>
        </authorList>
    </citation>
    <scope>NUCLEOTIDE SEQUENCE [LARGE SCALE GENOMIC DNA]</scope>
    <source>
        <strain evidence="2 3">5-21a</strain>
    </source>
</reference>
<protein>
    <submittedName>
        <fullName evidence="2">tRNA threonylcarbamoyladenosine dehydratase</fullName>
    </submittedName>
</protein>
<evidence type="ECO:0000259" key="1">
    <source>
        <dbReference type="Pfam" id="PF00899"/>
    </source>
</evidence>
<name>A0ABN6UKY1_9GAMM</name>
<dbReference type="InterPro" id="IPR000594">
    <property type="entry name" value="ThiF_NAD_FAD-bd"/>
</dbReference>
<dbReference type="RefSeq" id="WP_281778973.1">
    <property type="nucleotide sequence ID" value="NZ_AP027041.1"/>
</dbReference>
<dbReference type="Gene3D" id="3.40.50.720">
    <property type="entry name" value="NAD(P)-binding Rossmann-like Domain"/>
    <property type="match status" value="1"/>
</dbReference>
<dbReference type="PANTHER" id="PTHR43267">
    <property type="entry name" value="TRNA THREONYLCARBAMOYLADENOSINE DEHYDRATASE"/>
    <property type="match status" value="1"/>
</dbReference>